<evidence type="ECO:0000256" key="2">
    <source>
        <dbReference type="SAM" id="Phobius"/>
    </source>
</evidence>
<proteinExistence type="predicted"/>
<keyword evidence="4" id="KW-1185">Reference proteome</keyword>
<keyword evidence="2" id="KW-0812">Transmembrane</keyword>
<protein>
    <recommendedName>
        <fullName evidence="5">Transmembrane protein</fullName>
    </recommendedName>
</protein>
<organism evidence="3 4">
    <name type="scientific">Daphnia pulex</name>
    <name type="common">Water flea</name>
    <dbReference type="NCBI Taxonomy" id="6669"/>
    <lineage>
        <taxon>Eukaryota</taxon>
        <taxon>Metazoa</taxon>
        <taxon>Ecdysozoa</taxon>
        <taxon>Arthropoda</taxon>
        <taxon>Crustacea</taxon>
        <taxon>Branchiopoda</taxon>
        <taxon>Diplostraca</taxon>
        <taxon>Cladocera</taxon>
        <taxon>Anomopoda</taxon>
        <taxon>Daphniidae</taxon>
        <taxon>Daphnia</taxon>
    </lineage>
</organism>
<feature type="transmembrane region" description="Helical" evidence="2">
    <location>
        <begin position="129"/>
        <end position="149"/>
    </location>
</feature>
<feature type="compositionally biased region" description="Basic and acidic residues" evidence="1">
    <location>
        <begin position="31"/>
        <end position="47"/>
    </location>
</feature>
<accession>E9GPJ0</accession>
<dbReference type="HOGENOM" id="CLU_1379394_0_0_1"/>
<keyword evidence="2" id="KW-0472">Membrane</keyword>
<feature type="compositionally biased region" description="Polar residues" evidence="1">
    <location>
        <begin position="12"/>
        <end position="30"/>
    </location>
</feature>
<dbReference type="KEGG" id="dpx:DAPPUDRAFT_246039"/>
<dbReference type="EMBL" id="GL732556">
    <property type="protein sequence ID" value="EFX78646.1"/>
    <property type="molecule type" value="Genomic_DNA"/>
</dbReference>
<dbReference type="AlphaFoldDB" id="E9GPJ0"/>
<dbReference type="Proteomes" id="UP000000305">
    <property type="component" value="Unassembled WGS sequence"/>
</dbReference>
<feature type="region of interest" description="Disordered" evidence="1">
    <location>
        <begin position="1"/>
        <end position="55"/>
    </location>
</feature>
<evidence type="ECO:0000313" key="4">
    <source>
        <dbReference type="Proteomes" id="UP000000305"/>
    </source>
</evidence>
<keyword evidence="2" id="KW-1133">Transmembrane helix</keyword>
<evidence type="ECO:0000313" key="3">
    <source>
        <dbReference type="EMBL" id="EFX78646.1"/>
    </source>
</evidence>
<gene>
    <name evidence="3" type="ORF">DAPPUDRAFT_246039</name>
</gene>
<name>E9GPJ0_DAPPU</name>
<dbReference type="InParanoid" id="E9GPJ0"/>
<evidence type="ECO:0008006" key="5">
    <source>
        <dbReference type="Google" id="ProtNLM"/>
    </source>
</evidence>
<evidence type="ECO:0000256" key="1">
    <source>
        <dbReference type="SAM" id="MobiDB-lite"/>
    </source>
</evidence>
<sequence length="198" mass="21805">MRKTPAPRTRVSVDSTTSGKGIQPSQQTTPDQKRQDVSEAGSIRDRACLGAGETPEGLKQDRWQLSRLLNTTGLNARRHTLNPNHGKKRKPLGDVALEKATVNNVLLPKKALLVIENAVSRFFVSNRQCFAAAAASASLAFFVFFSFFFPPLYLSSVGSVLLCRKVASVTSLSQQLKVLDRLSLSQRSLDMTRLFLTQ</sequence>
<reference evidence="3 4" key="1">
    <citation type="journal article" date="2011" name="Science">
        <title>The ecoresponsive genome of Daphnia pulex.</title>
        <authorList>
            <person name="Colbourne J.K."/>
            <person name="Pfrender M.E."/>
            <person name="Gilbert D."/>
            <person name="Thomas W.K."/>
            <person name="Tucker A."/>
            <person name="Oakley T.H."/>
            <person name="Tokishita S."/>
            <person name="Aerts A."/>
            <person name="Arnold G.J."/>
            <person name="Basu M.K."/>
            <person name="Bauer D.J."/>
            <person name="Caceres C.E."/>
            <person name="Carmel L."/>
            <person name="Casola C."/>
            <person name="Choi J.H."/>
            <person name="Detter J.C."/>
            <person name="Dong Q."/>
            <person name="Dusheyko S."/>
            <person name="Eads B.D."/>
            <person name="Frohlich T."/>
            <person name="Geiler-Samerotte K.A."/>
            <person name="Gerlach D."/>
            <person name="Hatcher P."/>
            <person name="Jogdeo S."/>
            <person name="Krijgsveld J."/>
            <person name="Kriventseva E.V."/>
            <person name="Kultz D."/>
            <person name="Laforsch C."/>
            <person name="Lindquist E."/>
            <person name="Lopez J."/>
            <person name="Manak J.R."/>
            <person name="Muller J."/>
            <person name="Pangilinan J."/>
            <person name="Patwardhan R.P."/>
            <person name="Pitluck S."/>
            <person name="Pritham E.J."/>
            <person name="Rechtsteiner A."/>
            <person name="Rho M."/>
            <person name="Rogozin I.B."/>
            <person name="Sakarya O."/>
            <person name="Salamov A."/>
            <person name="Schaack S."/>
            <person name="Shapiro H."/>
            <person name="Shiga Y."/>
            <person name="Skalitzky C."/>
            <person name="Smith Z."/>
            <person name="Souvorov A."/>
            <person name="Sung W."/>
            <person name="Tang Z."/>
            <person name="Tsuchiya D."/>
            <person name="Tu H."/>
            <person name="Vos H."/>
            <person name="Wang M."/>
            <person name="Wolf Y.I."/>
            <person name="Yamagata H."/>
            <person name="Yamada T."/>
            <person name="Ye Y."/>
            <person name="Shaw J.R."/>
            <person name="Andrews J."/>
            <person name="Crease T.J."/>
            <person name="Tang H."/>
            <person name="Lucas S.M."/>
            <person name="Robertson H.M."/>
            <person name="Bork P."/>
            <person name="Koonin E.V."/>
            <person name="Zdobnov E.M."/>
            <person name="Grigoriev I.V."/>
            <person name="Lynch M."/>
            <person name="Boore J.L."/>
        </authorList>
    </citation>
    <scope>NUCLEOTIDE SEQUENCE [LARGE SCALE GENOMIC DNA]</scope>
</reference>